<keyword evidence="9 20" id="KW-0812">Transmembrane</keyword>
<evidence type="ECO:0000313" key="21">
    <source>
        <dbReference type="EMBL" id="KAF6292449.1"/>
    </source>
</evidence>
<gene>
    <name evidence="21" type="ORF">mRhiFer1_001200</name>
</gene>
<comment type="function">
    <text evidence="20">This is the non-catalytic component of the active enzyme, which catalyzes the hydrolysis of ATP coupled with the exchange of Na(+) and K(+) ions across the plasma membrane.</text>
</comment>
<evidence type="ECO:0000256" key="20">
    <source>
        <dbReference type="RuleBase" id="RU362099"/>
    </source>
</evidence>
<comment type="caution">
    <text evidence="21">The sequence shown here is derived from an EMBL/GenBank/DDBJ whole genome shotgun (WGS) entry which is preliminary data.</text>
</comment>
<dbReference type="Pfam" id="PF00287">
    <property type="entry name" value="Na_K-ATPase"/>
    <property type="match status" value="1"/>
</dbReference>
<evidence type="ECO:0000256" key="3">
    <source>
        <dbReference type="ARBA" id="ARBA00004655"/>
    </source>
</evidence>
<feature type="transmembrane region" description="Helical" evidence="20">
    <location>
        <begin position="215"/>
        <end position="239"/>
    </location>
</feature>
<evidence type="ECO:0000256" key="11">
    <source>
        <dbReference type="ARBA" id="ARBA00022968"/>
    </source>
</evidence>
<keyword evidence="10" id="KW-0630">Potassium</keyword>
<dbReference type="GO" id="GO:0036376">
    <property type="term" value="P:sodium ion export across plasma membrane"/>
    <property type="evidence" value="ECO:0007669"/>
    <property type="project" value="TreeGrafter"/>
</dbReference>
<dbReference type="NCBIfam" id="TIGR01107">
    <property type="entry name" value="Na_K_ATPase_bet"/>
    <property type="match status" value="1"/>
</dbReference>
<keyword evidence="14 20" id="KW-0406">Ion transport</keyword>
<evidence type="ECO:0000256" key="8">
    <source>
        <dbReference type="ARBA" id="ARBA00022607"/>
    </source>
</evidence>
<evidence type="ECO:0000313" key="22">
    <source>
        <dbReference type="Proteomes" id="UP000585614"/>
    </source>
</evidence>
<keyword evidence="6" id="KW-1003">Cell membrane</keyword>
<evidence type="ECO:0000256" key="4">
    <source>
        <dbReference type="ARBA" id="ARBA00005876"/>
    </source>
</evidence>
<dbReference type="GO" id="GO:0005890">
    <property type="term" value="C:sodium:potassium-exchanging ATPase complex"/>
    <property type="evidence" value="ECO:0007669"/>
    <property type="project" value="InterPro"/>
</dbReference>
<dbReference type="GO" id="GO:0030007">
    <property type="term" value="P:intracellular potassium ion homeostasis"/>
    <property type="evidence" value="ECO:0007669"/>
    <property type="project" value="TreeGrafter"/>
</dbReference>
<reference evidence="21 22" key="1">
    <citation type="journal article" date="2020" name="Nature">
        <title>Six reference-quality genomes reveal evolution of bat adaptations.</title>
        <authorList>
            <person name="Jebb D."/>
            <person name="Huang Z."/>
            <person name="Pippel M."/>
            <person name="Hughes G.M."/>
            <person name="Lavrichenko K."/>
            <person name="Devanna P."/>
            <person name="Winkler S."/>
            <person name="Jermiin L.S."/>
            <person name="Skirmuntt E.C."/>
            <person name="Katzourakis A."/>
            <person name="Burkitt-Gray L."/>
            <person name="Ray D.A."/>
            <person name="Sullivan K.A.M."/>
            <person name="Roscito J.G."/>
            <person name="Kirilenko B.M."/>
            <person name="Davalos L.M."/>
            <person name="Corthals A.P."/>
            <person name="Power M.L."/>
            <person name="Jones G."/>
            <person name="Ransome R.D."/>
            <person name="Dechmann D.K.N."/>
            <person name="Locatelli A.G."/>
            <person name="Puechmaille S.J."/>
            <person name="Fedrigo O."/>
            <person name="Jarvis E.D."/>
            <person name="Hiller M."/>
            <person name="Vernes S.C."/>
            <person name="Myers E.W."/>
            <person name="Teeling E.C."/>
        </authorList>
    </citation>
    <scope>NUCLEOTIDE SEQUENCE [LARGE SCALE GENOMIC DNA]</scope>
    <source>
        <strain evidence="21">MRhiFer1</strain>
        <tissue evidence="21">Lung</tissue>
    </source>
</reference>
<dbReference type="GO" id="GO:1990573">
    <property type="term" value="P:potassium ion import across plasma membrane"/>
    <property type="evidence" value="ECO:0007669"/>
    <property type="project" value="TreeGrafter"/>
</dbReference>
<comment type="similarity">
    <text evidence="4 20">Belongs to the X(+)/potassium ATPases subunit beta family.</text>
</comment>
<evidence type="ECO:0000256" key="6">
    <source>
        <dbReference type="ARBA" id="ARBA00022475"/>
    </source>
</evidence>
<dbReference type="EMBL" id="JACAGC010000021">
    <property type="protein sequence ID" value="KAF6292449.1"/>
    <property type="molecule type" value="Genomic_DNA"/>
</dbReference>
<dbReference type="InterPro" id="IPR038702">
    <property type="entry name" value="Na/K_ATPase_sub_beta_sf"/>
</dbReference>
<dbReference type="GO" id="GO:0042383">
    <property type="term" value="C:sarcolemma"/>
    <property type="evidence" value="ECO:0007669"/>
    <property type="project" value="UniProtKB-SubCell"/>
</dbReference>
<evidence type="ECO:0000256" key="13">
    <source>
        <dbReference type="ARBA" id="ARBA00023053"/>
    </source>
</evidence>
<dbReference type="GO" id="GO:0001671">
    <property type="term" value="F:ATPase activator activity"/>
    <property type="evidence" value="ECO:0007669"/>
    <property type="project" value="TreeGrafter"/>
</dbReference>
<keyword evidence="16" id="KW-1015">Disulfide bond</keyword>
<proteinExistence type="inferred from homology"/>
<evidence type="ECO:0000256" key="2">
    <source>
        <dbReference type="ARBA" id="ARBA00004135"/>
    </source>
</evidence>
<keyword evidence="5 20" id="KW-0813">Transport</keyword>
<evidence type="ECO:0000256" key="10">
    <source>
        <dbReference type="ARBA" id="ARBA00022958"/>
    </source>
</evidence>
<dbReference type="PROSITE" id="PS00390">
    <property type="entry name" value="ATPASE_NA_K_BETA_1"/>
    <property type="match status" value="1"/>
</dbReference>
<keyword evidence="7" id="KW-0633">Potassium transport</keyword>
<dbReference type="Gene3D" id="1.20.5.170">
    <property type="match status" value="1"/>
</dbReference>
<comment type="subcellular location">
    <subcellularLocation>
        <location evidence="3">Apical cell membrane</location>
        <topology evidence="3">Single-pass type II membrane protein</topology>
    </subcellularLocation>
    <subcellularLocation>
        <location evidence="2">Cell membrane</location>
        <location evidence="2">Sarcolemma</location>
    </subcellularLocation>
    <subcellularLocation>
        <location evidence="20">Membrane</location>
    </subcellularLocation>
</comment>
<comment type="function">
    <text evidence="1">Involved in cell adhesion and establishing epithelial cell polarity.</text>
</comment>
<dbReference type="GO" id="GO:0016324">
    <property type="term" value="C:apical plasma membrane"/>
    <property type="evidence" value="ECO:0007669"/>
    <property type="project" value="UniProtKB-SubCell"/>
</dbReference>
<evidence type="ECO:0000256" key="16">
    <source>
        <dbReference type="ARBA" id="ARBA00023157"/>
    </source>
</evidence>
<accession>A0A7J7SVI3</accession>
<protein>
    <recommendedName>
        <fullName evidence="20">Sodium/potassium-transporting ATPase subunit beta</fullName>
    </recommendedName>
</protein>
<dbReference type="FunFam" id="1.20.5.170:FF:000062">
    <property type="entry name" value="Sodium/potassium-transporting ATPase subunit beta"/>
    <property type="match status" value="1"/>
</dbReference>
<dbReference type="Gene3D" id="2.60.40.1660">
    <property type="entry name" value="Na, k-atpase alpha subunit"/>
    <property type="match status" value="1"/>
</dbReference>
<evidence type="ECO:0000256" key="15">
    <source>
        <dbReference type="ARBA" id="ARBA00023136"/>
    </source>
</evidence>
<feature type="transmembrane region" description="Helical" evidence="20">
    <location>
        <begin position="36"/>
        <end position="61"/>
    </location>
</feature>
<keyword evidence="19" id="KW-0318">Glutathionylation</keyword>
<evidence type="ECO:0000256" key="1">
    <source>
        <dbReference type="ARBA" id="ARBA00003825"/>
    </source>
</evidence>
<evidence type="ECO:0000256" key="12">
    <source>
        <dbReference type="ARBA" id="ARBA00022989"/>
    </source>
</evidence>
<comment type="caution">
    <text evidence="20">Lacks conserved residue(s) required for the propagation of feature annotation.</text>
</comment>
<organism evidence="21 22">
    <name type="scientific">Rhinolophus ferrumequinum</name>
    <name type="common">Greater horseshoe bat</name>
    <dbReference type="NCBI Taxonomy" id="59479"/>
    <lineage>
        <taxon>Eukaryota</taxon>
        <taxon>Metazoa</taxon>
        <taxon>Chordata</taxon>
        <taxon>Craniata</taxon>
        <taxon>Vertebrata</taxon>
        <taxon>Euteleostomi</taxon>
        <taxon>Mammalia</taxon>
        <taxon>Eutheria</taxon>
        <taxon>Laurasiatheria</taxon>
        <taxon>Chiroptera</taxon>
        <taxon>Yinpterochiroptera</taxon>
        <taxon>Rhinolophoidea</taxon>
        <taxon>Rhinolophidae</taxon>
        <taxon>Rhinolophinae</taxon>
        <taxon>Rhinolophus</taxon>
    </lineage>
</organism>
<dbReference type="Proteomes" id="UP000585614">
    <property type="component" value="Unassembled WGS sequence"/>
</dbReference>
<evidence type="ECO:0000256" key="17">
    <source>
        <dbReference type="ARBA" id="ARBA00023180"/>
    </source>
</evidence>
<evidence type="ECO:0000256" key="18">
    <source>
        <dbReference type="ARBA" id="ARBA00023201"/>
    </source>
</evidence>
<keyword evidence="13" id="KW-0915">Sodium</keyword>
<dbReference type="PANTHER" id="PTHR11523">
    <property type="entry name" value="SODIUM/POTASSIUM-DEPENDENT ATPASE BETA SUBUNIT"/>
    <property type="match status" value="1"/>
</dbReference>
<keyword evidence="17" id="KW-0325">Glycoprotein</keyword>
<keyword evidence="18" id="KW-0739">Sodium transport</keyword>
<sequence length="271" mass="31496">MARGKAKEEGGWKKFIWNSEKKEFLGRTGGSWFKILLFYVIFYGCLAGIFIGTIQVLLLTIDEFRPTYQDRVAPPGLTQIPQIQKTEISFRPNDPKSYEAYVLNIIRFLEKYKDSAQKDEMIFEDCGSVPSDFKDRGPYESGPGERKVCRFKLEWLGNCSGINDEQFGYKDGKPCVIIKLNRVLGFKPKPLLAIQFTNVTLDTEMRVDLLCTFSFTFLFSGGITCWCCVFMNVLTIFMVEEFYIYAVVRFYFFLQEKSVMYEINQSHLFEK</sequence>
<evidence type="ECO:0000256" key="5">
    <source>
        <dbReference type="ARBA" id="ARBA00022448"/>
    </source>
</evidence>
<evidence type="ECO:0000256" key="9">
    <source>
        <dbReference type="ARBA" id="ARBA00022692"/>
    </source>
</evidence>
<evidence type="ECO:0000256" key="19">
    <source>
        <dbReference type="ARBA" id="ARBA00023206"/>
    </source>
</evidence>
<evidence type="ECO:0000256" key="7">
    <source>
        <dbReference type="ARBA" id="ARBA00022538"/>
    </source>
</evidence>
<dbReference type="PROSITE" id="PS00391">
    <property type="entry name" value="ATPASE_NA_K_BETA_2"/>
    <property type="match status" value="1"/>
</dbReference>
<evidence type="ECO:0000256" key="14">
    <source>
        <dbReference type="ARBA" id="ARBA00023065"/>
    </source>
</evidence>
<keyword evidence="15 20" id="KW-0472">Membrane</keyword>
<dbReference type="GO" id="GO:0006883">
    <property type="term" value="P:intracellular sodium ion homeostasis"/>
    <property type="evidence" value="ECO:0007669"/>
    <property type="project" value="TreeGrafter"/>
</dbReference>
<dbReference type="PANTHER" id="PTHR11523:SF10">
    <property type="entry name" value="SODIUM_POTASSIUM-TRANSPORTING ATPASE SUBUNIT BETA-1"/>
    <property type="match status" value="1"/>
</dbReference>
<keyword evidence="8" id="KW-0740">Sodium/potassium transport</keyword>
<keyword evidence="11" id="KW-0735">Signal-anchor</keyword>
<name>A0A7J7SVI3_RHIFE</name>
<dbReference type="InterPro" id="IPR000402">
    <property type="entry name" value="Na/K_ATPase_sub_beta"/>
</dbReference>
<keyword evidence="12 20" id="KW-1133">Transmembrane helix</keyword>
<dbReference type="AlphaFoldDB" id="A0A7J7SVI3"/>